<feature type="compositionally biased region" description="Basic and acidic residues" evidence="1">
    <location>
        <begin position="1"/>
        <end position="17"/>
    </location>
</feature>
<accession>A0AAE0CJH9</accession>
<comment type="caution">
    <text evidence="2">The sequence shown here is derived from an EMBL/GenBank/DDBJ whole genome shotgun (WGS) entry which is preliminary data.</text>
</comment>
<protein>
    <submittedName>
        <fullName evidence="2">Uncharacterized protein</fullName>
    </submittedName>
</protein>
<dbReference type="GO" id="GO:0005634">
    <property type="term" value="C:nucleus"/>
    <property type="evidence" value="ECO:0007669"/>
    <property type="project" value="TreeGrafter"/>
</dbReference>
<proteinExistence type="predicted"/>
<evidence type="ECO:0000313" key="3">
    <source>
        <dbReference type="Proteomes" id="UP001280121"/>
    </source>
</evidence>
<reference evidence="2" key="1">
    <citation type="journal article" date="2023" name="Plant J.">
        <title>Genome sequences and population genomics provide insights into the demographic history, inbreeding, and mutation load of two 'living fossil' tree species of Dipteronia.</title>
        <authorList>
            <person name="Feng Y."/>
            <person name="Comes H.P."/>
            <person name="Chen J."/>
            <person name="Zhu S."/>
            <person name="Lu R."/>
            <person name="Zhang X."/>
            <person name="Li P."/>
            <person name="Qiu J."/>
            <person name="Olsen K.M."/>
            <person name="Qiu Y."/>
        </authorList>
    </citation>
    <scope>NUCLEOTIDE SEQUENCE</scope>
    <source>
        <strain evidence="2">KIB01</strain>
    </source>
</reference>
<feature type="non-terminal residue" evidence="2">
    <location>
        <position position="1"/>
    </location>
</feature>
<evidence type="ECO:0000313" key="2">
    <source>
        <dbReference type="EMBL" id="KAK2653440.1"/>
    </source>
</evidence>
<evidence type="ECO:0000256" key="1">
    <source>
        <dbReference type="SAM" id="MobiDB-lite"/>
    </source>
</evidence>
<gene>
    <name evidence="2" type="ORF">Ddye_013296</name>
</gene>
<dbReference type="PANTHER" id="PTHR16056:SF2">
    <property type="entry name" value="TESTIS-EXPRESSED PROTEIN 10"/>
    <property type="match status" value="1"/>
</dbReference>
<sequence>MRQYRDPRREKNEHQQQEPKPVLRTKTVYRVKAPRIQTIVLPEQSVASEKAGLAVSKKGSTLKELLQQTSHRNAKVHKDSLLGIKDLFQRLSLDKGYCMLLSEMCLQNLLSIDLAIGFFVYGIGQGKPTLQGGPDGAIWDQTISSVLLKRLFNVFPLNATHNLSEKFDDRFFILNILIAEIFLQYSEWICLLAVLLEKFLEFIEDALVGKICSDTRSGRAVWGKHVLSMLPFIPKLLRQVASDWKFRLLQAFTMTFDDGSPKSSLKLACLSAIEEMLVPVSSILLTISLNLECSLHIVLHLLLRLGQRACMNSSFAREYDNIQYSLSKFYSSCQEG</sequence>
<dbReference type="EMBL" id="JANJYI010000004">
    <property type="protein sequence ID" value="KAK2653440.1"/>
    <property type="molecule type" value="Genomic_DNA"/>
</dbReference>
<name>A0AAE0CJH9_9ROSI</name>
<dbReference type="AlphaFoldDB" id="A0AAE0CJH9"/>
<keyword evidence="3" id="KW-1185">Reference proteome</keyword>
<dbReference type="Proteomes" id="UP001280121">
    <property type="component" value="Unassembled WGS sequence"/>
</dbReference>
<dbReference type="PANTHER" id="PTHR16056">
    <property type="entry name" value="REGULATOR OF MICROTUBULE DYNAMICS PROTEIN"/>
    <property type="match status" value="1"/>
</dbReference>
<feature type="region of interest" description="Disordered" evidence="1">
    <location>
        <begin position="1"/>
        <end position="21"/>
    </location>
</feature>
<organism evidence="2 3">
    <name type="scientific">Dipteronia dyeriana</name>
    <dbReference type="NCBI Taxonomy" id="168575"/>
    <lineage>
        <taxon>Eukaryota</taxon>
        <taxon>Viridiplantae</taxon>
        <taxon>Streptophyta</taxon>
        <taxon>Embryophyta</taxon>
        <taxon>Tracheophyta</taxon>
        <taxon>Spermatophyta</taxon>
        <taxon>Magnoliopsida</taxon>
        <taxon>eudicotyledons</taxon>
        <taxon>Gunneridae</taxon>
        <taxon>Pentapetalae</taxon>
        <taxon>rosids</taxon>
        <taxon>malvids</taxon>
        <taxon>Sapindales</taxon>
        <taxon>Sapindaceae</taxon>
        <taxon>Hippocastanoideae</taxon>
        <taxon>Acereae</taxon>
        <taxon>Dipteronia</taxon>
    </lineage>
</organism>